<dbReference type="GO" id="GO:0008009">
    <property type="term" value="F:chemokine activity"/>
    <property type="evidence" value="ECO:0007669"/>
    <property type="project" value="InterPro"/>
</dbReference>
<dbReference type="PANTHER" id="PTHR12015:SF5">
    <property type="entry name" value="C-C MOTIF CHEMOKINE 1"/>
    <property type="match status" value="1"/>
</dbReference>
<comment type="subcellular location">
    <subcellularLocation>
        <location evidence="4">Secreted</location>
    </subcellularLocation>
</comment>
<dbReference type="GO" id="GO:0005615">
    <property type="term" value="C:extracellular space"/>
    <property type="evidence" value="ECO:0007669"/>
    <property type="project" value="UniProtKB-KW"/>
</dbReference>
<comment type="caution">
    <text evidence="6">The sequence shown here is derived from an EMBL/GenBank/DDBJ whole genome shotgun (WGS) entry which is preliminary data.</text>
</comment>
<comment type="similarity">
    <text evidence="1 4">Belongs to the intercrine beta (chemokine CC) family.</text>
</comment>
<evidence type="ECO:0000313" key="6">
    <source>
        <dbReference type="EMBL" id="KAF6298210.1"/>
    </source>
</evidence>
<gene>
    <name evidence="6" type="ORF">mRhiFer1_002343</name>
</gene>
<dbReference type="AlphaFoldDB" id="A0A7J7TCL7"/>
<dbReference type="InterPro" id="IPR001811">
    <property type="entry name" value="Chemokine_IL8-like_dom"/>
</dbReference>
<dbReference type="InterPro" id="IPR036048">
    <property type="entry name" value="Interleukin_8-like_sf"/>
</dbReference>
<dbReference type="PROSITE" id="PS00472">
    <property type="entry name" value="SMALL_CYTOKINES_CC"/>
    <property type="match status" value="1"/>
</dbReference>
<dbReference type="GO" id="GO:0061844">
    <property type="term" value="P:antimicrobial humoral immune response mediated by antimicrobial peptide"/>
    <property type="evidence" value="ECO:0007669"/>
    <property type="project" value="TreeGrafter"/>
</dbReference>
<dbReference type="PANTHER" id="PTHR12015">
    <property type="entry name" value="SMALL INDUCIBLE CYTOKINE A"/>
    <property type="match status" value="1"/>
</dbReference>
<proteinExistence type="inferred from homology"/>
<dbReference type="GO" id="GO:0048020">
    <property type="term" value="F:CCR chemokine receptor binding"/>
    <property type="evidence" value="ECO:0007669"/>
    <property type="project" value="TreeGrafter"/>
</dbReference>
<evidence type="ECO:0000256" key="3">
    <source>
        <dbReference type="ARBA" id="ARBA00023157"/>
    </source>
</evidence>
<dbReference type="GO" id="GO:0070098">
    <property type="term" value="P:chemokine-mediated signaling pathway"/>
    <property type="evidence" value="ECO:0007669"/>
    <property type="project" value="TreeGrafter"/>
</dbReference>
<evidence type="ECO:0000256" key="4">
    <source>
        <dbReference type="RuleBase" id="RU361150"/>
    </source>
</evidence>
<reference evidence="6 7" key="1">
    <citation type="journal article" date="2020" name="Nature">
        <title>Six reference-quality genomes reveal evolution of bat adaptations.</title>
        <authorList>
            <person name="Jebb D."/>
            <person name="Huang Z."/>
            <person name="Pippel M."/>
            <person name="Hughes G.M."/>
            <person name="Lavrichenko K."/>
            <person name="Devanna P."/>
            <person name="Winkler S."/>
            <person name="Jermiin L.S."/>
            <person name="Skirmuntt E.C."/>
            <person name="Katzourakis A."/>
            <person name="Burkitt-Gray L."/>
            <person name="Ray D.A."/>
            <person name="Sullivan K.A.M."/>
            <person name="Roscito J.G."/>
            <person name="Kirilenko B.M."/>
            <person name="Davalos L.M."/>
            <person name="Corthals A.P."/>
            <person name="Power M.L."/>
            <person name="Jones G."/>
            <person name="Ransome R.D."/>
            <person name="Dechmann D.K.N."/>
            <person name="Locatelli A.G."/>
            <person name="Puechmaille S.J."/>
            <person name="Fedrigo O."/>
            <person name="Jarvis E.D."/>
            <person name="Hiller M."/>
            <person name="Vernes S.C."/>
            <person name="Myers E.W."/>
            <person name="Teeling E.C."/>
        </authorList>
    </citation>
    <scope>NUCLEOTIDE SEQUENCE [LARGE SCALE GENOMIC DNA]</scope>
    <source>
        <strain evidence="6">MRhiFer1</strain>
        <tissue evidence="6">Lung</tissue>
    </source>
</reference>
<name>A0A7J7TCL7_RHIFE</name>
<evidence type="ECO:0000256" key="2">
    <source>
        <dbReference type="ARBA" id="ARBA00022514"/>
    </source>
</evidence>
<keyword evidence="4" id="KW-0145">Chemotaxis</keyword>
<evidence type="ECO:0000313" key="7">
    <source>
        <dbReference type="Proteomes" id="UP000585614"/>
    </source>
</evidence>
<dbReference type="GO" id="GO:0048245">
    <property type="term" value="P:eosinophil chemotaxis"/>
    <property type="evidence" value="ECO:0007669"/>
    <property type="project" value="TreeGrafter"/>
</dbReference>
<dbReference type="Proteomes" id="UP000585614">
    <property type="component" value="Unassembled WGS sequence"/>
</dbReference>
<evidence type="ECO:0000256" key="1">
    <source>
        <dbReference type="ARBA" id="ARBA00010868"/>
    </source>
</evidence>
<sequence length="97" mass="10620">MKLITMALVCLLVAGMCLQAVDSRSLHVSTSHCCFAFAKKKIPLKKIHCYKYPSSSCSHSNGVIFNMKSGARICALKKDKWVEDSLEGIDLCGPAKI</sequence>
<dbReference type="SUPFAM" id="SSF54117">
    <property type="entry name" value="Interleukin 8-like chemokines"/>
    <property type="match status" value="1"/>
</dbReference>
<dbReference type="Gene3D" id="2.40.50.40">
    <property type="match status" value="1"/>
</dbReference>
<dbReference type="SMART" id="SM00199">
    <property type="entry name" value="SCY"/>
    <property type="match status" value="1"/>
</dbReference>
<keyword evidence="2 4" id="KW-0202">Cytokine</keyword>
<dbReference type="GO" id="GO:0030335">
    <property type="term" value="P:positive regulation of cell migration"/>
    <property type="evidence" value="ECO:0007669"/>
    <property type="project" value="TreeGrafter"/>
</dbReference>
<dbReference type="EMBL" id="JACAGC010000020">
    <property type="protein sequence ID" value="KAF6298210.1"/>
    <property type="molecule type" value="Genomic_DNA"/>
</dbReference>
<dbReference type="OrthoDB" id="9447832at2759"/>
<dbReference type="InterPro" id="IPR039809">
    <property type="entry name" value="Chemokine_b/g/d"/>
</dbReference>
<dbReference type="Pfam" id="PF00048">
    <property type="entry name" value="IL8"/>
    <property type="match status" value="1"/>
</dbReference>
<organism evidence="6 7">
    <name type="scientific">Rhinolophus ferrumequinum</name>
    <name type="common">Greater horseshoe bat</name>
    <dbReference type="NCBI Taxonomy" id="59479"/>
    <lineage>
        <taxon>Eukaryota</taxon>
        <taxon>Metazoa</taxon>
        <taxon>Chordata</taxon>
        <taxon>Craniata</taxon>
        <taxon>Vertebrata</taxon>
        <taxon>Euteleostomi</taxon>
        <taxon>Mammalia</taxon>
        <taxon>Eutheria</taxon>
        <taxon>Laurasiatheria</taxon>
        <taxon>Chiroptera</taxon>
        <taxon>Yinpterochiroptera</taxon>
        <taxon>Rhinolophoidea</taxon>
        <taxon>Rhinolophidae</taxon>
        <taxon>Rhinolophinae</taxon>
        <taxon>Rhinolophus</taxon>
    </lineage>
</organism>
<feature type="domain" description="Chemokine interleukin-8-like" evidence="5">
    <location>
        <begin position="30"/>
        <end position="89"/>
    </location>
</feature>
<dbReference type="GO" id="GO:0006954">
    <property type="term" value="P:inflammatory response"/>
    <property type="evidence" value="ECO:0007669"/>
    <property type="project" value="TreeGrafter"/>
</dbReference>
<feature type="chain" id="PRO_5029947347" description="C-C motif chemokine" evidence="4">
    <location>
        <begin position="24"/>
        <end position="97"/>
    </location>
</feature>
<keyword evidence="4" id="KW-0964">Secreted</keyword>
<feature type="signal peptide" evidence="4">
    <location>
        <begin position="1"/>
        <end position="23"/>
    </location>
</feature>
<dbReference type="CDD" id="cd00272">
    <property type="entry name" value="Chemokine_CC"/>
    <property type="match status" value="1"/>
</dbReference>
<keyword evidence="4" id="KW-0732">Signal</keyword>
<keyword evidence="3" id="KW-1015">Disulfide bond</keyword>
<dbReference type="InterPro" id="IPR000827">
    <property type="entry name" value="Chemokine_CC_CS"/>
</dbReference>
<accession>A0A7J7TCL7</accession>
<protein>
    <recommendedName>
        <fullName evidence="4">C-C motif chemokine</fullName>
    </recommendedName>
</protein>
<evidence type="ECO:0000259" key="5">
    <source>
        <dbReference type="SMART" id="SM00199"/>
    </source>
</evidence>